<evidence type="ECO:0000259" key="4">
    <source>
        <dbReference type="PROSITE" id="PS50089"/>
    </source>
</evidence>
<dbReference type="EMBL" id="JABSTR010000002">
    <property type="protein sequence ID" value="KAH9364278.1"/>
    <property type="molecule type" value="Genomic_DNA"/>
</dbReference>
<dbReference type="Proteomes" id="UP000821853">
    <property type="component" value="Chromosome 10"/>
</dbReference>
<evidence type="ECO:0000256" key="1">
    <source>
        <dbReference type="ARBA" id="ARBA00022771"/>
    </source>
</evidence>
<dbReference type="Gene3D" id="3.30.40.10">
    <property type="entry name" value="Zinc/RING finger domain, C3HC4 (zinc finger)"/>
    <property type="match status" value="1"/>
</dbReference>
<evidence type="ECO:0000313" key="6">
    <source>
        <dbReference type="Proteomes" id="UP000821853"/>
    </source>
</evidence>
<dbReference type="OrthoDB" id="10040278at2759"/>
<keyword evidence="1 3" id="KW-0479">Metal-binding</keyword>
<keyword evidence="1 3" id="KW-0863">Zinc-finger</keyword>
<dbReference type="SUPFAM" id="SSF57850">
    <property type="entry name" value="RING/U-box"/>
    <property type="match status" value="1"/>
</dbReference>
<comment type="caution">
    <text evidence="5">The sequence shown here is derived from an EMBL/GenBank/DDBJ whole genome shotgun (WGS) entry which is preliminary data.</text>
</comment>
<organism evidence="5 6">
    <name type="scientific">Haemaphysalis longicornis</name>
    <name type="common">Bush tick</name>
    <dbReference type="NCBI Taxonomy" id="44386"/>
    <lineage>
        <taxon>Eukaryota</taxon>
        <taxon>Metazoa</taxon>
        <taxon>Ecdysozoa</taxon>
        <taxon>Arthropoda</taxon>
        <taxon>Chelicerata</taxon>
        <taxon>Arachnida</taxon>
        <taxon>Acari</taxon>
        <taxon>Parasitiformes</taxon>
        <taxon>Ixodida</taxon>
        <taxon>Ixodoidea</taxon>
        <taxon>Ixodidae</taxon>
        <taxon>Haemaphysalinae</taxon>
        <taxon>Haemaphysalis</taxon>
    </lineage>
</organism>
<dbReference type="GO" id="GO:0008270">
    <property type="term" value="F:zinc ion binding"/>
    <property type="evidence" value="ECO:0007669"/>
    <property type="project" value="UniProtKB-KW"/>
</dbReference>
<evidence type="ECO:0000313" key="5">
    <source>
        <dbReference type="EMBL" id="KAH9364278.1"/>
    </source>
</evidence>
<dbReference type="InterPro" id="IPR001841">
    <property type="entry name" value="Znf_RING"/>
</dbReference>
<dbReference type="PROSITE" id="PS50089">
    <property type="entry name" value="ZF_RING_2"/>
    <property type="match status" value="1"/>
</dbReference>
<keyword evidence="2" id="KW-0862">Zinc</keyword>
<feature type="domain" description="RING-type" evidence="4">
    <location>
        <begin position="30"/>
        <end position="68"/>
    </location>
</feature>
<protein>
    <recommendedName>
        <fullName evidence="4">RING-type domain-containing protein</fullName>
    </recommendedName>
</protein>
<evidence type="ECO:0000256" key="2">
    <source>
        <dbReference type="ARBA" id="ARBA00022833"/>
    </source>
</evidence>
<proteinExistence type="predicted"/>
<reference evidence="5 6" key="1">
    <citation type="journal article" date="2020" name="Cell">
        <title>Large-Scale Comparative Analyses of Tick Genomes Elucidate Their Genetic Diversity and Vector Capacities.</title>
        <authorList>
            <consortium name="Tick Genome and Microbiome Consortium (TIGMIC)"/>
            <person name="Jia N."/>
            <person name="Wang J."/>
            <person name="Shi W."/>
            <person name="Du L."/>
            <person name="Sun Y."/>
            <person name="Zhan W."/>
            <person name="Jiang J.F."/>
            <person name="Wang Q."/>
            <person name="Zhang B."/>
            <person name="Ji P."/>
            <person name="Bell-Sakyi L."/>
            <person name="Cui X.M."/>
            <person name="Yuan T.T."/>
            <person name="Jiang B.G."/>
            <person name="Yang W.F."/>
            <person name="Lam T.T."/>
            <person name="Chang Q.C."/>
            <person name="Ding S.J."/>
            <person name="Wang X.J."/>
            <person name="Zhu J.G."/>
            <person name="Ruan X.D."/>
            <person name="Zhao L."/>
            <person name="Wei J.T."/>
            <person name="Ye R.Z."/>
            <person name="Que T.C."/>
            <person name="Du C.H."/>
            <person name="Zhou Y.H."/>
            <person name="Cheng J.X."/>
            <person name="Dai P.F."/>
            <person name="Guo W.B."/>
            <person name="Han X.H."/>
            <person name="Huang E.J."/>
            <person name="Li L.F."/>
            <person name="Wei W."/>
            <person name="Gao Y.C."/>
            <person name="Liu J.Z."/>
            <person name="Shao H.Z."/>
            <person name="Wang X."/>
            <person name="Wang C.C."/>
            <person name="Yang T.C."/>
            <person name="Huo Q.B."/>
            <person name="Li W."/>
            <person name="Chen H.Y."/>
            <person name="Chen S.E."/>
            <person name="Zhou L.G."/>
            <person name="Ni X.B."/>
            <person name="Tian J.H."/>
            <person name="Sheng Y."/>
            <person name="Liu T."/>
            <person name="Pan Y.S."/>
            <person name="Xia L.Y."/>
            <person name="Li J."/>
            <person name="Zhao F."/>
            <person name="Cao W.C."/>
        </authorList>
    </citation>
    <scope>NUCLEOTIDE SEQUENCE [LARGE SCALE GENOMIC DNA]</scope>
    <source>
        <strain evidence="5">HaeL-2018</strain>
    </source>
</reference>
<gene>
    <name evidence="5" type="ORF">HPB48_008484</name>
</gene>
<dbReference type="AlphaFoldDB" id="A0A9J6FDN2"/>
<name>A0A9J6FDN2_HAELO</name>
<dbReference type="InterPro" id="IPR013083">
    <property type="entry name" value="Znf_RING/FYVE/PHD"/>
</dbReference>
<accession>A0A9J6FDN2</accession>
<dbReference type="VEuPathDB" id="VectorBase:HLOH_050217"/>
<evidence type="ECO:0000256" key="3">
    <source>
        <dbReference type="PROSITE-ProRule" id="PRU00175"/>
    </source>
</evidence>
<keyword evidence="6" id="KW-1185">Reference proteome</keyword>
<sequence length="323" mass="36041">MKTYCLSGFGETLDWRPIVLLEPPPKELLCVFCNVVSATPSPLPCGHQACRVCRSEVLLRGNVCPFDKNRKKRLHGAVAVSRVEARCFNFPFGCPFTGTLRELELHFPDGCNHHKDVLQRLLAEHIFSGCVEHVPLVPPASSVENGDSSASQRRLSALEKIIEERFRALLVLSGSGTLYISQYWRKDEAKGVEDGSNSNDDGSLRLGEHYLKLAYTYSKKRNGDVVLLFQILLREGDDQERPKNGRRSPEQETKAEPLLDGTLALSLCRAGSSEEHPLPTYALPEGAPEGDGWSVVACTTKVDWQVVEQRLDADRLHFCVRLE</sequence>